<protein>
    <recommendedName>
        <fullName evidence="10">L-threonylcarbamoyladenylate synthase</fullName>
        <ecNumber evidence="3">2.7.7.87</ecNumber>
    </recommendedName>
    <alternativeName>
        <fullName evidence="10">L-threonylcarbamoyladenylate synthase</fullName>
    </alternativeName>
</protein>
<dbReference type="GO" id="GO:0005737">
    <property type="term" value="C:cytoplasm"/>
    <property type="evidence" value="ECO:0007669"/>
    <property type="project" value="UniProtKB-SubCell"/>
</dbReference>
<dbReference type="GO" id="GO:0008033">
    <property type="term" value="P:tRNA processing"/>
    <property type="evidence" value="ECO:0007669"/>
    <property type="project" value="UniProtKB-KW"/>
</dbReference>
<gene>
    <name evidence="13" type="ORF">AL399_03970</name>
</gene>
<dbReference type="Proteomes" id="UP000054172">
    <property type="component" value="Unassembled WGS sequence"/>
</dbReference>
<dbReference type="STRING" id="1702214.AL399_03970"/>
<dbReference type="Pfam" id="PF01300">
    <property type="entry name" value="Sua5_yciO_yrdC"/>
    <property type="match status" value="1"/>
</dbReference>
<dbReference type="AlphaFoldDB" id="A0A0Q4B8W5"/>
<dbReference type="PANTHER" id="PTHR17490">
    <property type="entry name" value="SUA5"/>
    <property type="match status" value="1"/>
</dbReference>
<keyword evidence="14" id="KW-1185">Reference proteome</keyword>
<dbReference type="PATRIC" id="fig|1702214.3.peg.1499"/>
<dbReference type="EMBL" id="LIIK01000014">
    <property type="protein sequence ID" value="KQM09047.1"/>
    <property type="molecule type" value="Genomic_DNA"/>
</dbReference>
<dbReference type="InterPro" id="IPR050156">
    <property type="entry name" value="TC-AMP_synthase_SUA5"/>
</dbReference>
<evidence type="ECO:0000256" key="1">
    <source>
        <dbReference type="ARBA" id="ARBA00004496"/>
    </source>
</evidence>
<keyword evidence="7" id="KW-0548">Nucleotidyltransferase</keyword>
<comment type="catalytic activity">
    <reaction evidence="11">
        <text>L-threonine + hydrogencarbonate + ATP = L-threonylcarbamoyladenylate + diphosphate + H2O</text>
        <dbReference type="Rhea" id="RHEA:36407"/>
        <dbReference type="ChEBI" id="CHEBI:15377"/>
        <dbReference type="ChEBI" id="CHEBI:17544"/>
        <dbReference type="ChEBI" id="CHEBI:30616"/>
        <dbReference type="ChEBI" id="CHEBI:33019"/>
        <dbReference type="ChEBI" id="CHEBI:57926"/>
        <dbReference type="ChEBI" id="CHEBI:73682"/>
        <dbReference type="EC" id="2.7.7.87"/>
    </reaction>
</comment>
<dbReference type="GO" id="GO:0061710">
    <property type="term" value="F:L-threonylcarbamoyladenylate synthase"/>
    <property type="evidence" value="ECO:0007669"/>
    <property type="project" value="UniProtKB-EC"/>
</dbReference>
<name>A0A0Q4B8W5_9BACT</name>
<dbReference type="InterPro" id="IPR006070">
    <property type="entry name" value="Sua5-like_dom"/>
</dbReference>
<proteinExistence type="inferred from homology"/>
<keyword evidence="9" id="KW-0067">ATP-binding</keyword>
<accession>A0A0Q4B8W5</accession>
<evidence type="ECO:0000256" key="2">
    <source>
        <dbReference type="ARBA" id="ARBA00007663"/>
    </source>
</evidence>
<evidence type="ECO:0000256" key="6">
    <source>
        <dbReference type="ARBA" id="ARBA00022694"/>
    </source>
</evidence>
<organism evidence="13 14">
    <name type="scientific">Candidatus [Bacteroides] periocalifornicus</name>
    <dbReference type="NCBI Taxonomy" id="1702214"/>
    <lineage>
        <taxon>Bacteria</taxon>
        <taxon>Pseudomonadati</taxon>
        <taxon>Bacteroidota</taxon>
    </lineage>
</organism>
<dbReference type="GO" id="GO:0006450">
    <property type="term" value="P:regulation of translational fidelity"/>
    <property type="evidence" value="ECO:0007669"/>
    <property type="project" value="TreeGrafter"/>
</dbReference>
<keyword evidence="5" id="KW-0808">Transferase</keyword>
<feature type="domain" description="YrdC-like" evidence="12">
    <location>
        <begin position="6"/>
        <end position="191"/>
    </location>
</feature>
<dbReference type="GO" id="GO:0000049">
    <property type="term" value="F:tRNA binding"/>
    <property type="evidence" value="ECO:0007669"/>
    <property type="project" value="TreeGrafter"/>
</dbReference>
<evidence type="ECO:0000256" key="11">
    <source>
        <dbReference type="ARBA" id="ARBA00048366"/>
    </source>
</evidence>
<dbReference type="SUPFAM" id="SSF55821">
    <property type="entry name" value="YrdC/RibB"/>
    <property type="match status" value="1"/>
</dbReference>
<evidence type="ECO:0000256" key="3">
    <source>
        <dbReference type="ARBA" id="ARBA00012584"/>
    </source>
</evidence>
<evidence type="ECO:0000313" key="14">
    <source>
        <dbReference type="Proteomes" id="UP000054172"/>
    </source>
</evidence>
<dbReference type="NCBIfam" id="TIGR00057">
    <property type="entry name" value="L-threonylcarbamoyladenylate synthase"/>
    <property type="match status" value="1"/>
</dbReference>
<comment type="caution">
    <text evidence="13">The sequence shown here is derived from an EMBL/GenBank/DDBJ whole genome shotgun (WGS) entry which is preliminary data.</text>
</comment>
<comment type="similarity">
    <text evidence="2">Belongs to the SUA5 family.</text>
</comment>
<evidence type="ECO:0000256" key="7">
    <source>
        <dbReference type="ARBA" id="ARBA00022695"/>
    </source>
</evidence>
<evidence type="ECO:0000313" key="13">
    <source>
        <dbReference type="EMBL" id="KQM09047.1"/>
    </source>
</evidence>
<evidence type="ECO:0000256" key="8">
    <source>
        <dbReference type="ARBA" id="ARBA00022741"/>
    </source>
</evidence>
<dbReference type="InterPro" id="IPR017945">
    <property type="entry name" value="DHBP_synth_RibB-like_a/b_dom"/>
</dbReference>
<dbReference type="PROSITE" id="PS51163">
    <property type="entry name" value="YRDC"/>
    <property type="match status" value="1"/>
</dbReference>
<evidence type="ECO:0000259" key="12">
    <source>
        <dbReference type="PROSITE" id="PS51163"/>
    </source>
</evidence>
<keyword evidence="8" id="KW-0547">Nucleotide-binding</keyword>
<comment type="subcellular location">
    <subcellularLocation>
        <location evidence="1">Cytoplasm</location>
    </subcellularLocation>
</comment>
<evidence type="ECO:0000256" key="4">
    <source>
        <dbReference type="ARBA" id="ARBA00022490"/>
    </source>
</evidence>
<evidence type="ECO:0000256" key="9">
    <source>
        <dbReference type="ARBA" id="ARBA00022840"/>
    </source>
</evidence>
<dbReference type="GO" id="GO:0003725">
    <property type="term" value="F:double-stranded RNA binding"/>
    <property type="evidence" value="ECO:0007669"/>
    <property type="project" value="InterPro"/>
</dbReference>
<evidence type="ECO:0000256" key="10">
    <source>
        <dbReference type="ARBA" id="ARBA00029774"/>
    </source>
</evidence>
<evidence type="ECO:0000256" key="5">
    <source>
        <dbReference type="ARBA" id="ARBA00022679"/>
    </source>
</evidence>
<dbReference type="PANTHER" id="PTHR17490:SF16">
    <property type="entry name" value="THREONYLCARBAMOYL-AMP SYNTHASE"/>
    <property type="match status" value="1"/>
</dbReference>
<dbReference type="Gene3D" id="3.90.870.10">
    <property type="entry name" value="DHBP synthase"/>
    <property type="match status" value="1"/>
</dbReference>
<keyword evidence="4" id="KW-0963">Cytoplasm</keyword>
<keyword evidence="6" id="KW-0819">tRNA processing</keyword>
<sequence length="191" mass="20538">MAPSFDTFIGYCAQVLRVGGTLLYPTDTIWGLGCDATQPQAVERIYRIKGRPEGKSLLVLVGSLHMLRSYVEEIPEVACELLSSYPTPLTVIYPKARGIAPNATAADGSIGIRLVHHPFCQALLEALGRPLISTSANLSGAPYRGGFLQIEDAIKRGVDLIVPRDFDTASGIGKPSAICKVNGTALEWVRK</sequence>
<dbReference type="GO" id="GO:0005524">
    <property type="term" value="F:ATP binding"/>
    <property type="evidence" value="ECO:0007669"/>
    <property type="project" value="UniProtKB-KW"/>
</dbReference>
<reference evidence="13" key="1">
    <citation type="submission" date="2015-08" db="EMBL/GenBank/DDBJ databases">
        <title>Candidatus Bacteriodes Periocalifornicus.</title>
        <authorList>
            <person name="McLean J.S."/>
            <person name="Kelley S."/>
        </authorList>
    </citation>
    <scope>NUCLEOTIDE SEQUENCE [LARGE SCALE GENOMIC DNA]</scope>
    <source>
        <strain evidence="13">12B</strain>
    </source>
</reference>
<dbReference type="EC" id="2.7.7.87" evidence="3"/>